<evidence type="ECO:0000313" key="3">
    <source>
        <dbReference type="Proteomes" id="UP000433309"/>
    </source>
</evidence>
<gene>
    <name evidence="2" type="ORF">GJ699_07020</name>
</gene>
<dbReference type="AlphaFoldDB" id="A0A6I2KW35"/>
<feature type="domain" description="Co-chaperone DjlA N-terminal" evidence="1">
    <location>
        <begin position="10"/>
        <end position="121"/>
    </location>
</feature>
<sequence length="140" mass="14987">MRSYPVNSTLAAARLLALTAICDGNLAPAELQAMAAARLQPHTTLNEQQFGEVIQHLCDDLLATAAGTTVQLDAPLLDALLAEIQEPPLRRQLLQAMWNIAEADGWLADGEAVLLSRAATVWGAETNFVRPAGERQSVST</sequence>
<reference evidence="2 3" key="1">
    <citation type="submission" date="2019-11" db="EMBL/GenBank/DDBJ databases">
        <title>Novel species isolated from a subtropical stream in China.</title>
        <authorList>
            <person name="Lu H."/>
        </authorList>
    </citation>
    <scope>NUCLEOTIDE SEQUENCE [LARGE SCALE GENOMIC DNA]</scope>
    <source>
        <strain evidence="2 3">FT80W</strain>
    </source>
</reference>
<protein>
    <submittedName>
        <fullName evidence="2">TerB family tellurite resistance protein</fullName>
    </submittedName>
</protein>
<dbReference type="InterPro" id="IPR029024">
    <property type="entry name" value="TerB-like"/>
</dbReference>
<organism evidence="2 3">
    <name type="scientific">Duganella guangzhouensis</name>
    <dbReference type="NCBI Taxonomy" id="2666084"/>
    <lineage>
        <taxon>Bacteria</taxon>
        <taxon>Pseudomonadati</taxon>
        <taxon>Pseudomonadota</taxon>
        <taxon>Betaproteobacteria</taxon>
        <taxon>Burkholderiales</taxon>
        <taxon>Oxalobacteraceae</taxon>
        <taxon>Telluria group</taxon>
        <taxon>Duganella</taxon>
    </lineage>
</organism>
<proteinExistence type="predicted"/>
<dbReference type="CDD" id="cd07177">
    <property type="entry name" value="terB_like"/>
    <property type="match status" value="1"/>
</dbReference>
<dbReference type="RefSeq" id="WP_154374497.1">
    <property type="nucleotide sequence ID" value="NZ_WKJK01000003.1"/>
</dbReference>
<dbReference type="SUPFAM" id="SSF158682">
    <property type="entry name" value="TerB-like"/>
    <property type="match status" value="1"/>
</dbReference>
<dbReference type="EMBL" id="WKJK01000003">
    <property type="protein sequence ID" value="MRW89730.1"/>
    <property type="molecule type" value="Genomic_DNA"/>
</dbReference>
<evidence type="ECO:0000313" key="2">
    <source>
        <dbReference type="EMBL" id="MRW89730.1"/>
    </source>
</evidence>
<comment type="caution">
    <text evidence="2">The sequence shown here is derived from an EMBL/GenBank/DDBJ whole genome shotgun (WGS) entry which is preliminary data.</text>
</comment>
<evidence type="ECO:0000259" key="1">
    <source>
        <dbReference type="Pfam" id="PF05099"/>
    </source>
</evidence>
<accession>A0A6I2KW35</accession>
<dbReference type="Gene3D" id="1.10.3680.10">
    <property type="entry name" value="TerB-like"/>
    <property type="match status" value="1"/>
</dbReference>
<dbReference type="Proteomes" id="UP000433309">
    <property type="component" value="Unassembled WGS sequence"/>
</dbReference>
<dbReference type="Pfam" id="PF05099">
    <property type="entry name" value="TerB"/>
    <property type="match status" value="1"/>
</dbReference>
<keyword evidence="3" id="KW-1185">Reference proteome</keyword>
<name>A0A6I2KW35_9BURK</name>
<dbReference type="InterPro" id="IPR007791">
    <property type="entry name" value="DjlA_N"/>
</dbReference>